<evidence type="ECO:0000256" key="2">
    <source>
        <dbReference type="ARBA" id="ARBA00022695"/>
    </source>
</evidence>
<dbReference type="InterPro" id="IPR000477">
    <property type="entry name" value="RT_dom"/>
</dbReference>
<evidence type="ECO:0000256" key="5">
    <source>
        <dbReference type="ARBA" id="ARBA00022801"/>
    </source>
</evidence>
<evidence type="ECO:0000259" key="9">
    <source>
        <dbReference type="Pfam" id="PF17917"/>
    </source>
</evidence>
<dbReference type="PANTHER" id="PTHR37984">
    <property type="entry name" value="PROTEIN CBG26694"/>
    <property type="match status" value="1"/>
</dbReference>
<dbReference type="Pfam" id="PF00078">
    <property type="entry name" value="RVT_1"/>
    <property type="match status" value="1"/>
</dbReference>
<evidence type="ECO:0000256" key="4">
    <source>
        <dbReference type="ARBA" id="ARBA00022759"/>
    </source>
</evidence>
<keyword evidence="3" id="KW-0540">Nuclease</keyword>
<dbReference type="GeneID" id="120104806"/>
<dbReference type="SUPFAM" id="SSF53098">
    <property type="entry name" value="Ribonuclease H-like"/>
    <property type="match status" value="1"/>
</dbReference>
<keyword evidence="10" id="KW-1185">Reference proteome</keyword>
<dbReference type="OrthoDB" id="783074at2759"/>
<dbReference type="Pfam" id="PF17917">
    <property type="entry name" value="RT_RNaseH"/>
    <property type="match status" value="1"/>
</dbReference>
<dbReference type="InterPro" id="IPR043502">
    <property type="entry name" value="DNA/RNA_pol_sf"/>
</dbReference>
<dbReference type="SUPFAM" id="SSF56672">
    <property type="entry name" value="DNA/RNA polymerases"/>
    <property type="match status" value="1"/>
</dbReference>
<evidence type="ECO:0000256" key="6">
    <source>
        <dbReference type="ARBA" id="ARBA00022918"/>
    </source>
</evidence>
<gene>
    <name evidence="11" type="primary">LOC120104806</name>
</gene>
<feature type="non-terminal residue" evidence="11">
    <location>
        <position position="1045"/>
    </location>
</feature>
<proteinExistence type="predicted"/>
<keyword evidence="4" id="KW-0255">Endonuclease</keyword>
<dbReference type="InterPro" id="IPR041373">
    <property type="entry name" value="RT_RNaseH"/>
</dbReference>
<keyword evidence="1" id="KW-0808">Transferase</keyword>
<dbReference type="PANTHER" id="PTHR37984:SF5">
    <property type="entry name" value="PROTEIN NYNRIN-LIKE"/>
    <property type="match status" value="1"/>
</dbReference>
<keyword evidence="5" id="KW-0378">Hydrolase</keyword>
<evidence type="ECO:0000313" key="11">
    <source>
        <dbReference type="RefSeq" id="XP_038972525.1"/>
    </source>
</evidence>
<dbReference type="AlphaFoldDB" id="A0A8B8ZEH5"/>
<keyword evidence="6" id="KW-0695">RNA-directed DNA polymerase</keyword>
<dbReference type="RefSeq" id="XP_038972525.1">
    <property type="nucleotide sequence ID" value="XM_039116597.1"/>
</dbReference>
<dbReference type="Proteomes" id="UP000228380">
    <property type="component" value="Unplaced"/>
</dbReference>
<dbReference type="InterPro" id="IPR012337">
    <property type="entry name" value="RNaseH-like_sf"/>
</dbReference>
<dbReference type="InterPro" id="IPR050951">
    <property type="entry name" value="Retrovirus_Pol_polyprotein"/>
</dbReference>
<accession>A0A8B8ZEH5</accession>
<feature type="region of interest" description="Disordered" evidence="7">
    <location>
        <begin position="166"/>
        <end position="200"/>
    </location>
</feature>
<dbReference type="GO" id="GO:0003964">
    <property type="term" value="F:RNA-directed DNA polymerase activity"/>
    <property type="evidence" value="ECO:0007669"/>
    <property type="project" value="UniProtKB-KW"/>
</dbReference>
<dbReference type="GO" id="GO:0003676">
    <property type="term" value="F:nucleic acid binding"/>
    <property type="evidence" value="ECO:0007669"/>
    <property type="project" value="InterPro"/>
</dbReference>
<protein>
    <submittedName>
        <fullName evidence="11">Uncharacterized protein LOC120104806</fullName>
    </submittedName>
</protein>
<feature type="compositionally biased region" description="Polar residues" evidence="7">
    <location>
        <begin position="256"/>
        <end position="269"/>
    </location>
</feature>
<sequence>MWICGAKWPEIAGDDSAPMCNGCTMCNGRFLEKQSDEAWEYLDSLAETAQLWDNGDRNNKSLPKPTSSVHGGLYNLRTEDDLHAKMAALTRKVEEIELRKVEPVKTIELRNECCGICDMSGHTTTDCPTIPAFKEALHDQANAMNSYQKSYNDPYSNTYNPGWKNHPNFRWRNDHPQQSHHSAPPPAHPTYAPSPSQKPNIEDTLQCIQTFLQGQANINAQNTRNFEDIRNQLSMLTTVLSTQEKGKLPAQPQPNPQVHGSNNTAPSSSHTEHAKSIMTLRNGKVIDQTPLQKLEPNSEILELFKQVKINIPLLDAIKQVPLYAKFLKDLCTVKRRLNIKKKAFLTENDNAKTTRQMQRRLNPTMRDVVKAEVLKLLDVGIIYPISDSKWVSPTQVVPKKSGLTVVENEQGELVPTRVPTSWRMCVDYRKLNLVTRKDHFPLPFLDQVLERVAGHDFYYFLDGYSGYYQIEISPEDQEKTTFTCPFGTFAFRRMPFGLCNASATFQRCMLSIFEDMNEKFLEVFMDDFSIFGDTFDDCLSHLQAVLARCMEKNLILNWEKCHFMVPKGIVLGYIVSSKGMEVDRAKTDLIAKLPAPKMVRDVRSFLGHAGFYRRFIKDFSVISRPLCNLLSLDTPFNWTETCQDAFEKLKSMLSTAPIVRPPDWSLPFEIMCDASDYAIGAVLGQRKDNKPYVIYYASKTLNDAQMNYTTTEKELLAVVFALDKFRSYILGAPIIIFTDHAALKYLLDKKEAKPRLIRWILLLQEFDITIKDKKGVENVVADHLSRLVFHDLVPQFFIKDSFPEEQLFVLSSIPWYADIVNFLVTSRMPEHWGSTDRKIFLREVKNYYYDEPYLFKYCNDQIFRRCISDHETSGQVELANREIKRILEKTVNPSRKDWSLKLSDALWAYRTAYKTNLGMSPYRLVYGKACHLPVEIEHKSYWAIRKLNFDLQDAGLARKLQLNELNEIRRDAYDNAKICKERMKILHDKSILKKSFEPLQKVLLYDSRLHLFSGKLRSRWTGPYIIKTVFPHGAVEIENPRDGRI</sequence>
<feature type="domain" description="Reverse transcriptase" evidence="8">
    <location>
        <begin position="419"/>
        <end position="574"/>
    </location>
</feature>
<organism evidence="10 11">
    <name type="scientific">Phoenix dactylifera</name>
    <name type="common">Date palm</name>
    <dbReference type="NCBI Taxonomy" id="42345"/>
    <lineage>
        <taxon>Eukaryota</taxon>
        <taxon>Viridiplantae</taxon>
        <taxon>Streptophyta</taxon>
        <taxon>Embryophyta</taxon>
        <taxon>Tracheophyta</taxon>
        <taxon>Spermatophyta</taxon>
        <taxon>Magnoliopsida</taxon>
        <taxon>Liliopsida</taxon>
        <taxon>Arecaceae</taxon>
        <taxon>Coryphoideae</taxon>
        <taxon>Phoeniceae</taxon>
        <taxon>Phoenix</taxon>
    </lineage>
</organism>
<dbReference type="CDD" id="cd09274">
    <property type="entry name" value="RNase_HI_RT_Ty3"/>
    <property type="match status" value="1"/>
</dbReference>
<dbReference type="GO" id="GO:0004519">
    <property type="term" value="F:endonuclease activity"/>
    <property type="evidence" value="ECO:0007669"/>
    <property type="project" value="UniProtKB-KW"/>
</dbReference>
<evidence type="ECO:0000256" key="7">
    <source>
        <dbReference type="SAM" id="MobiDB-lite"/>
    </source>
</evidence>
<feature type="region of interest" description="Disordered" evidence="7">
    <location>
        <begin position="243"/>
        <end position="273"/>
    </location>
</feature>
<reference evidence="11" key="1">
    <citation type="submission" date="2025-08" db="UniProtKB">
        <authorList>
            <consortium name="RefSeq"/>
        </authorList>
    </citation>
    <scope>IDENTIFICATION</scope>
    <source>
        <tissue evidence="11">Young leaves</tissue>
    </source>
</reference>
<dbReference type="Gene3D" id="3.30.70.270">
    <property type="match status" value="2"/>
</dbReference>
<dbReference type="FunFam" id="3.30.70.270:FF:000020">
    <property type="entry name" value="Transposon Tf2-6 polyprotein-like Protein"/>
    <property type="match status" value="1"/>
</dbReference>
<dbReference type="InterPro" id="IPR043128">
    <property type="entry name" value="Rev_trsase/Diguanyl_cyclase"/>
</dbReference>
<evidence type="ECO:0000313" key="10">
    <source>
        <dbReference type="Proteomes" id="UP000228380"/>
    </source>
</evidence>
<dbReference type="CDD" id="cd01647">
    <property type="entry name" value="RT_LTR"/>
    <property type="match status" value="1"/>
</dbReference>
<name>A0A8B8ZEH5_PHODC</name>
<dbReference type="InterPro" id="IPR036397">
    <property type="entry name" value="RNaseH_sf"/>
</dbReference>
<dbReference type="Gene3D" id="3.10.10.10">
    <property type="entry name" value="HIV Type 1 Reverse Transcriptase, subunit A, domain 1"/>
    <property type="match status" value="1"/>
</dbReference>
<dbReference type="GO" id="GO:0016787">
    <property type="term" value="F:hydrolase activity"/>
    <property type="evidence" value="ECO:0007669"/>
    <property type="project" value="UniProtKB-KW"/>
</dbReference>
<evidence type="ECO:0000256" key="3">
    <source>
        <dbReference type="ARBA" id="ARBA00022722"/>
    </source>
</evidence>
<feature type="domain" description="Reverse transcriptase RNase H-like" evidence="9">
    <location>
        <begin position="663"/>
        <end position="766"/>
    </location>
</feature>
<evidence type="ECO:0000259" key="8">
    <source>
        <dbReference type="Pfam" id="PF00078"/>
    </source>
</evidence>
<keyword evidence="2" id="KW-0548">Nucleotidyltransferase</keyword>
<dbReference type="Gene3D" id="3.30.420.10">
    <property type="entry name" value="Ribonuclease H-like superfamily/Ribonuclease H"/>
    <property type="match status" value="1"/>
</dbReference>
<dbReference type="KEGG" id="pda:120104806"/>
<evidence type="ECO:0000256" key="1">
    <source>
        <dbReference type="ARBA" id="ARBA00022679"/>
    </source>
</evidence>